<feature type="active site" evidence="12">
    <location>
        <position position="269"/>
    </location>
</feature>
<evidence type="ECO:0000256" key="5">
    <source>
        <dbReference type="ARBA" id="ARBA00021843"/>
    </source>
</evidence>
<accession>A0A1W6N655</accession>
<dbReference type="PANTHER" id="PTHR43722">
    <property type="entry name" value="PROLINE IMINOPEPTIDASE"/>
    <property type="match status" value="1"/>
</dbReference>
<evidence type="ECO:0000256" key="3">
    <source>
        <dbReference type="ARBA" id="ARBA00010088"/>
    </source>
</evidence>
<dbReference type="NCBIfam" id="TIGR01249">
    <property type="entry name" value="pro_imino_pep_1"/>
    <property type="match status" value="1"/>
</dbReference>
<dbReference type="Proteomes" id="UP000237351">
    <property type="component" value="Chromosome"/>
</dbReference>
<dbReference type="InterPro" id="IPR000073">
    <property type="entry name" value="AB_hydrolase_1"/>
</dbReference>
<dbReference type="PANTHER" id="PTHR43722:SF1">
    <property type="entry name" value="PROLINE IMINOPEPTIDASE"/>
    <property type="match status" value="1"/>
</dbReference>
<evidence type="ECO:0000256" key="7">
    <source>
        <dbReference type="ARBA" id="ARBA00022490"/>
    </source>
</evidence>
<evidence type="ECO:0000256" key="4">
    <source>
        <dbReference type="ARBA" id="ARBA00012568"/>
    </source>
</evidence>
<gene>
    <name evidence="15" type="ORF">GQ61_08810</name>
</gene>
<comment type="catalytic activity">
    <reaction evidence="1 11 13">
        <text>Release of N-terminal proline from a peptide.</text>
        <dbReference type="EC" id="3.4.11.5"/>
    </reaction>
</comment>
<evidence type="ECO:0000256" key="2">
    <source>
        <dbReference type="ARBA" id="ARBA00004496"/>
    </source>
</evidence>
<evidence type="ECO:0000259" key="14">
    <source>
        <dbReference type="Pfam" id="PF00561"/>
    </source>
</evidence>
<comment type="subcellular location">
    <subcellularLocation>
        <location evidence="2 11">Cytoplasm</location>
    </subcellularLocation>
</comment>
<dbReference type="RefSeq" id="WP_085784930.1">
    <property type="nucleotide sequence ID" value="NZ_CP008743.1"/>
</dbReference>
<evidence type="ECO:0000256" key="11">
    <source>
        <dbReference type="PIRNR" id="PIRNR006431"/>
    </source>
</evidence>
<dbReference type="InterPro" id="IPR005944">
    <property type="entry name" value="Pro_iminopeptidase"/>
</dbReference>
<dbReference type="STRING" id="1414854.GQ61_08810"/>
<evidence type="ECO:0000256" key="10">
    <source>
        <dbReference type="ARBA" id="ARBA00029605"/>
    </source>
</evidence>
<keyword evidence="9 11" id="KW-0378">Hydrolase</keyword>
<keyword evidence="8 11" id="KW-0645">Protease</keyword>
<dbReference type="InterPro" id="IPR002410">
    <property type="entry name" value="Peptidase_S33"/>
</dbReference>
<proteinExistence type="inferred from homology"/>
<reference evidence="15 16" key="1">
    <citation type="submission" date="2014-06" db="EMBL/GenBank/DDBJ databases">
        <title>The genome of the endonuclear symbiont Nucleicultrix amoebiphila.</title>
        <authorList>
            <person name="Schulz F."/>
            <person name="Horn M."/>
        </authorList>
    </citation>
    <scope>NUCLEOTIDE SEQUENCE [LARGE SCALE GENOMIC DNA]</scope>
    <source>
        <strain evidence="15 16">FS5</strain>
    </source>
</reference>
<protein>
    <recommendedName>
        <fullName evidence="5 11">Proline iminopeptidase</fullName>
        <shortName evidence="11">PIP</shortName>
        <ecNumber evidence="4 11">3.4.11.5</ecNumber>
    </recommendedName>
    <alternativeName>
        <fullName evidence="10 11">Prolyl aminopeptidase</fullName>
    </alternativeName>
</protein>
<dbReference type="GO" id="GO:0005737">
    <property type="term" value="C:cytoplasm"/>
    <property type="evidence" value="ECO:0007669"/>
    <property type="project" value="UniProtKB-SubCell"/>
</dbReference>
<dbReference type="PIRSF" id="PIRSF006431">
    <property type="entry name" value="Pept_S33"/>
    <property type="match status" value="1"/>
</dbReference>
<feature type="active site" description="Proton donor" evidence="12">
    <location>
        <position position="297"/>
    </location>
</feature>
<evidence type="ECO:0000256" key="6">
    <source>
        <dbReference type="ARBA" id="ARBA00022438"/>
    </source>
</evidence>
<dbReference type="GO" id="GO:0006508">
    <property type="term" value="P:proteolysis"/>
    <property type="evidence" value="ECO:0007669"/>
    <property type="project" value="UniProtKB-KW"/>
</dbReference>
<organism evidence="15 16">
    <name type="scientific">Candidatus Nucleicultrix amoebiphila FS5</name>
    <dbReference type="NCBI Taxonomy" id="1414854"/>
    <lineage>
        <taxon>Bacteria</taxon>
        <taxon>Pseudomonadati</taxon>
        <taxon>Pseudomonadota</taxon>
        <taxon>Alphaproteobacteria</taxon>
        <taxon>Holosporales</taxon>
        <taxon>Candidatus Nucleicultricaceae</taxon>
        <taxon>Candidatus Nucleicultrix</taxon>
    </lineage>
</organism>
<dbReference type="PRINTS" id="PR00793">
    <property type="entry name" value="PROAMNOPTASE"/>
</dbReference>
<feature type="domain" description="AB hydrolase-1" evidence="14">
    <location>
        <begin position="40"/>
        <end position="300"/>
    </location>
</feature>
<keyword evidence="7 11" id="KW-0963">Cytoplasm</keyword>
<evidence type="ECO:0000313" key="15">
    <source>
        <dbReference type="EMBL" id="ARN85370.1"/>
    </source>
</evidence>
<dbReference type="Pfam" id="PF00561">
    <property type="entry name" value="Abhydrolase_1"/>
    <property type="match status" value="1"/>
</dbReference>
<dbReference type="InterPro" id="IPR029058">
    <property type="entry name" value="AB_hydrolase_fold"/>
</dbReference>
<evidence type="ECO:0000256" key="12">
    <source>
        <dbReference type="PIRSR" id="PIRSR006431-1"/>
    </source>
</evidence>
<dbReference type="Gene3D" id="3.40.50.1820">
    <property type="entry name" value="alpha/beta hydrolase"/>
    <property type="match status" value="1"/>
</dbReference>
<keyword evidence="16" id="KW-1185">Reference proteome</keyword>
<dbReference type="SUPFAM" id="SSF53474">
    <property type="entry name" value="alpha/beta-Hydrolases"/>
    <property type="match status" value="1"/>
</dbReference>
<dbReference type="KEGG" id="naf:GQ61_08810"/>
<feature type="active site" description="Nucleophile" evidence="12">
    <location>
        <position position="114"/>
    </location>
</feature>
<keyword evidence="6 11" id="KW-0031">Aminopeptidase</keyword>
<dbReference type="AlphaFoldDB" id="A0A1W6N655"/>
<evidence type="ECO:0000256" key="1">
    <source>
        <dbReference type="ARBA" id="ARBA00001585"/>
    </source>
</evidence>
<sequence>MSETMYELFPAIEPYDSGYLSVDELHQIYWEQCGNPQGVPIVFIHGGPGAGSSPGSRRFFDPKFYRIIVFDQRGAGRSRPFGEMRQNTTPLLVEDMEKLRDLLGIDQWILFGGSWGTTLGLAYAETYPQRCLGLILRGIFLCRPSEIEWFLYGTRTIYPEVWQRFADYIPKEERHDLLKAYHARVLHPDPLISIPACKEYFRFEMSMAYLTFSEESIAKIMEDEIAAIGLAKTEAHYFSHDTFLEENQLIKNAFNLKSIPGIIVHGRYDIVCPIISAYELHQVWPEAEFIIVPTGGHAGFDPAIMRELLKATEKFKTILR</sequence>
<evidence type="ECO:0000256" key="9">
    <source>
        <dbReference type="ARBA" id="ARBA00022801"/>
    </source>
</evidence>
<evidence type="ECO:0000256" key="13">
    <source>
        <dbReference type="RuleBase" id="RU003421"/>
    </source>
</evidence>
<dbReference type="GO" id="GO:0004177">
    <property type="term" value="F:aminopeptidase activity"/>
    <property type="evidence" value="ECO:0007669"/>
    <property type="project" value="UniProtKB-UniRule"/>
</dbReference>
<comment type="similarity">
    <text evidence="3 11 13">Belongs to the peptidase S33 family.</text>
</comment>
<evidence type="ECO:0000313" key="16">
    <source>
        <dbReference type="Proteomes" id="UP000237351"/>
    </source>
</evidence>
<dbReference type="OrthoDB" id="9796770at2"/>
<evidence type="ECO:0000256" key="8">
    <source>
        <dbReference type="ARBA" id="ARBA00022670"/>
    </source>
</evidence>
<name>A0A1W6N655_9PROT</name>
<dbReference type="EMBL" id="CP008743">
    <property type="protein sequence ID" value="ARN85370.1"/>
    <property type="molecule type" value="Genomic_DNA"/>
</dbReference>
<dbReference type="EC" id="3.4.11.5" evidence="4 11"/>